<dbReference type="InterPro" id="IPR011010">
    <property type="entry name" value="DNA_brk_join_enz"/>
</dbReference>
<feature type="non-terminal residue" evidence="4">
    <location>
        <position position="337"/>
    </location>
</feature>
<dbReference type="Gene3D" id="1.10.150.130">
    <property type="match status" value="1"/>
</dbReference>
<evidence type="ECO:0000313" key="4">
    <source>
        <dbReference type="EMBL" id="KKL82969.1"/>
    </source>
</evidence>
<name>A0A0F9F9C4_9ZZZZ</name>
<proteinExistence type="predicted"/>
<dbReference type="InterPro" id="IPR010998">
    <property type="entry name" value="Integrase_recombinase_N"/>
</dbReference>
<dbReference type="GO" id="GO:0003677">
    <property type="term" value="F:DNA binding"/>
    <property type="evidence" value="ECO:0007669"/>
    <property type="project" value="UniProtKB-KW"/>
</dbReference>
<dbReference type="AlphaFoldDB" id="A0A0F9F9C4"/>
<organism evidence="4">
    <name type="scientific">marine sediment metagenome</name>
    <dbReference type="NCBI Taxonomy" id="412755"/>
    <lineage>
        <taxon>unclassified sequences</taxon>
        <taxon>metagenomes</taxon>
        <taxon>ecological metagenomes</taxon>
    </lineage>
</organism>
<accession>A0A0F9F9C4</accession>
<dbReference type="PROSITE" id="PS51900">
    <property type="entry name" value="CB"/>
    <property type="match status" value="1"/>
</dbReference>
<dbReference type="PANTHER" id="PTHR30349">
    <property type="entry name" value="PHAGE INTEGRASE-RELATED"/>
    <property type="match status" value="1"/>
</dbReference>
<dbReference type="InterPro" id="IPR050090">
    <property type="entry name" value="Tyrosine_recombinase_XerCD"/>
</dbReference>
<reference evidence="4" key="1">
    <citation type="journal article" date="2015" name="Nature">
        <title>Complex archaea that bridge the gap between prokaryotes and eukaryotes.</title>
        <authorList>
            <person name="Spang A."/>
            <person name="Saw J.H."/>
            <person name="Jorgensen S.L."/>
            <person name="Zaremba-Niedzwiedzka K."/>
            <person name="Martijn J."/>
            <person name="Lind A.E."/>
            <person name="van Eijk R."/>
            <person name="Schleper C."/>
            <person name="Guy L."/>
            <person name="Ettema T.J."/>
        </authorList>
    </citation>
    <scope>NUCLEOTIDE SEQUENCE</scope>
</reference>
<keyword evidence="1" id="KW-0238">DNA-binding</keyword>
<sequence length="337" mass="38130">MPYVPVGVKKLKNGDGSYTLSLTWRDPVTGSPRSEKSIRTEPKCGVRMLKKAYKLAREDAHDLKKALSGERANYVPIQWNYIPQAKEQYLLWSSSLGPGGIVNAVEGTITLRQRHIESFLAFMKTMHRGMRIRAIHHVALYHIAQWRDSLIGKKLEASTINNMISSVSGWFMWAVDHGFTHNNPCEKLLRPKMANGRAVLRIATPQDLIRTCEMMPDLHRSDITLFLGCTGLRIGEFRGLQHDSWNEETRVLTIPETGTERTKLHGRDIPLCIQGADALRRLLGESDGPYICGPDRGRKALTSQINAWMTAVHVRPHDLRRFFIFAMESIGTPSHVV</sequence>
<gene>
    <name evidence="4" type="ORF">LCGC14_1979420</name>
</gene>
<dbReference type="SUPFAM" id="SSF56349">
    <property type="entry name" value="DNA breaking-rejoining enzymes"/>
    <property type="match status" value="1"/>
</dbReference>
<dbReference type="GO" id="GO:0006310">
    <property type="term" value="P:DNA recombination"/>
    <property type="evidence" value="ECO:0007669"/>
    <property type="project" value="UniProtKB-KW"/>
</dbReference>
<evidence type="ECO:0000259" key="3">
    <source>
        <dbReference type="PROSITE" id="PS51900"/>
    </source>
</evidence>
<dbReference type="Pfam" id="PF02899">
    <property type="entry name" value="Phage_int_SAM_1"/>
    <property type="match status" value="1"/>
</dbReference>
<feature type="domain" description="Core-binding (CB)" evidence="3">
    <location>
        <begin position="83"/>
        <end position="175"/>
    </location>
</feature>
<comment type="caution">
    <text evidence="4">The sequence shown here is derived from an EMBL/GenBank/DDBJ whole genome shotgun (WGS) entry which is preliminary data.</text>
</comment>
<keyword evidence="2" id="KW-0233">DNA recombination</keyword>
<dbReference type="InterPro" id="IPR004107">
    <property type="entry name" value="Integrase_SAM-like_N"/>
</dbReference>
<dbReference type="EMBL" id="LAZR01022121">
    <property type="protein sequence ID" value="KKL82969.1"/>
    <property type="molecule type" value="Genomic_DNA"/>
</dbReference>
<dbReference type="InterPro" id="IPR013762">
    <property type="entry name" value="Integrase-like_cat_sf"/>
</dbReference>
<dbReference type="PANTHER" id="PTHR30349:SF64">
    <property type="entry name" value="PROPHAGE INTEGRASE INTD-RELATED"/>
    <property type="match status" value="1"/>
</dbReference>
<evidence type="ECO:0000256" key="1">
    <source>
        <dbReference type="ARBA" id="ARBA00023125"/>
    </source>
</evidence>
<dbReference type="Gene3D" id="1.10.443.10">
    <property type="entry name" value="Intergrase catalytic core"/>
    <property type="match status" value="1"/>
</dbReference>
<dbReference type="GO" id="GO:0015074">
    <property type="term" value="P:DNA integration"/>
    <property type="evidence" value="ECO:0007669"/>
    <property type="project" value="InterPro"/>
</dbReference>
<protein>
    <recommendedName>
        <fullName evidence="3">Core-binding (CB) domain-containing protein</fullName>
    </recommendedName>
</protein>
<dbReference type="CDD" id="cd00397">
    <property type="entry name" value="DNA_BRE_C"/>
    <property type="match status" value="1"/>
</dbReference>
<dbReference type="InterPro" id="IPR044068">
    <property type="entry name" value="CB"/>
</dbReference>
<evidence type="ECO:0000256" key="2">
    <source>
        <dbReference type="ARBA" id="ARBA00023172"/>
    </source>
</evidence>